<keyword evidence="2" id="KW-0732">Signal</keyword>
<dbReference type="PANTHER" id="PTHR22946:SF9">
    <property type="entry name" value="POLYKETIDE TRANSFERASE AF380"/>
    <property type="match status" value="1"/>
</dbReference>
<dbReference type="InterPro" id="IPR050261">
    <property type="entry name" value="FrsA_esterase"/>
</dbReference>
<feature type="chain" id="PRO_5002139751" evidence="2">
    <location>
        <begin position="26"/>
        <end position="302"/>
    </location>
</feature>
<proteinExistence type="predicted"/>
<dbReference type="RefSeq" id="WP_039632788.1">
    <property type="nucleotide sequence ID" value="NZ_AYSO01000016.1"/>
</dbReference>
<dbReference type="OrthoDB" id="9805123at2"/>
<dbReference type="GO" id="GO:0052689">
    <property type="term" value="F:carboxylic ester hydrolase activity"/>
    <property type="evidence" value="ECO:0007669"/>
    <property type="project" value="UniProtKB-ARBA"/>
</dbReference>
<dbReference type="GO" id="GO:0006508">
    <property type="term" value="P:proteolysis"/>
    <property type="evidence" value="ECO:0007669"/>
    <property type="project" value="InterPro"/>
</dbReference>
<evidence type="ECO:0000256" key="2">
    <source>
        <dbReference type="SAM" id="SignalP"/>
    </source>
</evidence>
<gene>
    <name evidence="4" type="ORF">U732_3184</name>
</gene>
<dbReference type="InterPro" id="IPR029058">
    <property type="entry name" value="AB_hydrolase_fold"/>
</dbReference>
<reference evidence="4 5" key="1">
    <citation type="journal article" date="2015" name="Infect. Genet. Evol.">
        <title>Genomic sequences of six botulinum neurotoxin-producing strains representing three clostridial species illustrate the mobility and diversity of botulinum neurotoxin genes.</title>
        <authorList>
            <person name="Smith T.J."/>
            <person name="Hill K.K."/>
            <person name="Xie G."/>
            <person name="Foley B.T."/>
            <person name="Williamson C.H."/>
            <person name="Foster J.T."/>
            <person name="Johnson S.L."/>
            <person name="Chertkov O."/>
            <person name="Teshima H."/>
            <person name="Gibbons H.S."/>
            <person name="Johnsky L.A."/>
            <person name="Karavis M.A."/>
            <person name="Smith L.A."/>
        </authorList>
    </citation>
    <scope>NUCLEOTIDE SEQUENCE [LARGE SCALE GENOMIC DNA]</scope>
    <source>
        <strain evidence="4 5">CDC 2741</strain>
    </source>
</reference>
<dbReference type="EMBL" id="AYSO01000016">
    <property type="protein sequence ID" value="KIE46664.1"/>
    <property type="molecule type" value="Genomic_DNA"/>
</dbReference>
<comment type="caution">
    <text evidence="4">The sequence shown here is derived from an EMBL/GenBank/DDBJ whole genome shotgun (WGS) entry which is preliminary data.</text>
</comment>
<sequence>MSKKVYNIFASILLCSLLLVGCSSGNTPKVDNTSKNNTFSGSYEKDIQTFKSSFVKKAPSIDEYENSMPPPYASEIEYESDGLKLKAWVLNDPKDGNKYPAVVLMHGGFSFDEGDWYVAEDYIDRGYVVMTPMVRGENGNPGDFEYFYGEVKDCIAAGKYLASLPYVDENNIFLMGHSAGGSLGVLASLTDSPYKAIATNGASYGTEIYFEQRKERIPFEYNKDEIHIRSSYEYANSMKTPVYSFVGKDDIGVMYLSEEFEKQAKKFNAPYKLTPIVGDHNESLDKAIQLSADIFDSYVEKK</sequence>
<dbReference type="AlphaFoldDB" id="A0A0C1U168"/>
<dbReference type="InterPro" id="IPR001375">
    <property type="entry name" value="Peptidase_S9_cat"/>
</dbReference>
<dbReference type="Proteomes" id="UP000031366">
    <property type="component" value="Unassembled WGS sequence"/>
</dbReference>
<evidence type="ECO:0000259" key="3">
    <source>
        <dbReference type="Pfam" id="PF00326"/>
    </source>
</evidence>
<keyword evidence="5" id="KW-1185">Reference proteome</keyword>
<evidence type="ECO:0000313" key="5">
    <source>
        <dbReference type="Proteomes" id="UP000031366"/>
    </source>
</evidence>
<name>A0A0C1U168_9CLOT</name>
<dbReference type="SUPFAM" id="SSF53474">
    <property type="entry name" value="alpha/beta-Hydrolases"/>
    <property type="match status" value="1"/>
</dbReference>
<evidence type="ECO:0000313" key="4">
    <source>
        <dbReference type="EMBL" id="KIE46664.1"/>
    </source>
</evidence>
<protein>
    <submittedName>
        <fullName evidence="4">X-Pro dipeptidyl-peptidase family protein</fullName>
    </submittedName>
</protein>
<dbReference type="Pfam" id="PF00326">
    <property type="entry name" value="Peptidase_S9"/>
    <property type="match status" value="1"/>
</dbReference>
<keyword evidence="1" id="KW-0378">Hydrolase</keyword>
<dbReference type="Gene3D" id="3.40.50.1820">
    <property type="entry name" value="alpha/beta hydrolase"/>
    <property type="match status" value="1"/>
</dbReference>
<dbReference type="PROSITE" id="PS51257">
    <property type="entry name" value="PROKAR_LIPOPROTEIN"/>
    <property type="match status" value="1"/>
</dbReference>
<evidence type="ECO:0000256" key="1">
    <source>
        <dbReference type="ARBA" id="ARBA00022801"/>
    </source>
</evidence>
<dbReference type="GO" id="GO:0008236">
    <property type="term" value="F:serine-type peptidase activity"/>
    <property type="evidence" value="ECO:0007669"/>
    <property type="project" value="InterPro"/>
</dbReference>
<dbReference type="PANTHER" id="PTHR22946">
    <property type="entry name" value="DIENELACTONE HYDROLASE DOMAIN-CONTAINING PROTEIN-RELATED"/>
    <property type="match status" value="1"/>
</dbReference>
<accession>A0A0C1U168</accession>
<feature type="domain" description="Peptidase S9 prolyl oligopeptidase catalytic" evidence="3">
    <location>
        <begin position="124"/>
        <end position="255"/>
    </location>
</feature>
<organism evidence="4 5">
    <name type="scientific">Clostridium argentinense CDC 2741</name>
    <dbReference type="NCBI Taxonomy" id="1418104"/>
    <lineage>
        <taxon>Bacteria</taxon>
        <taxon>Bacillati</taxon>
        <taxon>Bacillota</taxon>
        <taxon>Clostridia</taxon>
        <taxon>Eubacteriales</taxon>
        <taxon>Clostridiaceae</taxon>
        <taxon>Clostridium</taxon>
    </lineage>
</organism>
<feature type="signal peptide" evidence="2">
    <location>
        <begin position="1"/>
        <end position="25"/>
    </location>
</feature>